<evidence type="ECO:0000313" key="6">
    <source>
        <dbReference type="Proteomes" id="UP001056386"/>
    </source>
</evidence>
<name>A0AAQ0BRL1_BURGL</name>
<feature type="domain" description="G" evidence="2">
    <location>
        <begin position="101"/>
        <end position="226"/>
    </location>
</feature>
<dbReference type="Proteomes" id="UP000594892">
    <property type="component" value="Chromosome 1"/>
</dbReference>
<dbReference type="GeneID" id="45695177"/>
<gene>
    <name evidence="3" type="ORF">I6H06_01175</name>
    <name evidence="4" type="ORF">NFI99_03635</name>
</gene>
<dbReference type="Proteomes" id="UP001056386">
    <property type="component" value="Chromosome 2"/>
</dbReference>
<evidence type="ECO:0000313" key="4">
    <source>
        <dbReference type="EMBL" id="USS43563.1"/>
    </source>
</evidence>
<dbReference type="InterPro" id="IPR006073">
    <property type="entry name" value="GTP-bd"/>
</dbReference>
<protein>
    <submittedName>
        <fullName evidence="3">50S ribosome-binding GTPase</fullName>
    </submittedName>
</protein>
<proteinExistence type="predicted"/>
<dbReference type="Pfam" id="PF01926">
    <property type="entry name" value="MMR_HSR1"/>
    <property type="match status" value="1"/>
</dbReference>
<dbReference type="EMBL" id="CP099583">
    <property type="protein sequence ID" value="USS43563.1"/>
    <property type="molecule type" value="Genomic_DNA"/>
</dbReference>
<feature type="coiled-coil region" evidence="1">
    <location>
        <begin position="497"/>
        <end position="524"/>
    </location>
</feature>
<dbReference type="Gene3D" id="3.40.50.300">
    <property type="entry name" value="P-loop containing nucleotide triphosphate hydrolases"/>
    <property type="match status" value="1"/>
</dbReference>
<accession>A0AAQ0BRL1</accession>
<dbReference type="EMBL" id="CP065600">
    <property type="protein sequence ID" value="QPQ90415.1"/>
    <property type="molecule type" value="Genomic_DNA"/>
</dbReference>
<reference evidence="3 5" key="1">
    <citation type="submission" date="2020-12" db="EMBL/GenBank/DDBJ databases">
        <title>FDA dAtabase for Regulatory Grade micrObial Sequences (FDA-ARGOS): Supporting development and validation of Infectious Disease Dx tests.</title>
        <authorList>
            <person name="Minogue T."/>
            <person name="Wolcott M."/>
            <person name="Wasieloski L."/>
            <person name="Aguilar W."/>
            <person name="Moore D."/>
            <person name="Jaissle J."/>
            <person name="Tallon L."/>
            <person name="Sadzewicz L."/>
            <person name="Zhao X."/>
            <person name="Boylan J."/>
            <person name="Ott S."/>
            <person name="Bowen H."/>
            <person name="Vavikolanu K."/>
            <person name="Mehta A."/>
            <person name="Aluvathingal J."/>
            <person name="Nadendla S."/>
            <person name="Yan Y."/>
            <person name="Sichtig H."/>
        </authorList>
    </citation>
    <scope>NUCLEOTIDE SEQUENCE [LARGE SCALE GENOMIC DNA]</scope>
    <source>
        <strain evidence="3 5">FDAARGOS_949</strain>
    </source>
</reference>
<dbReference type="AlphaFoldDB" id="A0AAQ0BRL1"/>
<dbReference type="InterPro" id="IPR027417">
    <property type="entry name" value="P-loop_NTPase"/>
</dbReference>
<evidence type="ECO:0000259" key="2">
    <source>
        <dbReference type="Pfam" id="PF01926"/>
    </source>
</evidence>
<evidence type="ECO:0000313" key="3">
    <source>
        <dbReference type="EMBL" id="QPQ90415.1"/>
    </source>
</evidence>
<dbReference type="SUPFAM" id="SSF52540">
    <property type="entry name" value="P-loop containing nucleoside triphosphate hydrolases"/>
    <property type="match status" value="1"/>
</dbReference>
<dbReference type="GO" id="GO:0005525">
    <property type="term" value="F:GTP binding"/>
    <property type="evidence" value="ECO:0007669"/>
    <property type="project" value="InterPro"/>
</dbReference>
<reference evidence="4" key="2">
    <citation type="submission" date="2022-06" db="EMBL/GenBank/DDBJ databases">
        <title>Draft genome sequence of Burkholderia glumae strain GR20004 isolated from rice panicle showing bacterial panicle blight.</title>
        <authorList>
            <person name="Choi S.Y."/>
            <person name="Lee Y.H."/>
        </authorList>
    </citation>
    <scope>NUCLEOTIDE SEQUENCE</scope>
    <source>
        <strain evidence="4">GR20004</strain>
    </source>
</reference>
<keyword evidence="6" id="KW-1185">Reference proteome</keyword>
<sequence length="553" mass="58291">MTALASEERRFIDAADGLAFGARDLSGLFDAFEAWLIDRQASLGEARLGCEGLREGSALAMQGAAIDAALQAAGQACSQPWASIEAAASLAGQFEDRAMLLVFGKFNAGKSSFCNFLADRFAAHGRTVRYFRVEAGRLVVTAGRFREGETETTAQLQGVYLGARLVLLDTPGLHSVTPDNAALTRRFIESADGVIWLTSSASPGQVQELDDLGLELHRGKPLLPVLTRSDEYEEDELDGRLVRRLANKSAARRALQEADVAARAADKLAALGVDAARLAAPVSVSVRMAREPAEAAGGKRDGEAGSEADGQALAAAGFERLYAALHALSGPALAYKRRKRAEVALHHLDENLSGALRAELRPMLARLAALAHEAAGQLDAQQAQLRRAIARRVLPALPRALDAHAAAPDLPALCRTVAHAIDAALLDEVPAQFRDYLIVPGLSDAFGACIDLHDGAGEAPRVAGGAAAPSEADVPRLYAALRAAVLERAAFAADRAAGQARDAIERLQERALRLEQTLEQGARRLDALGRALRAAPAQQAAGTPAPTTPVAGR</sequence>
<organism evidence="3 5">
    <name type="scientific">Burkholderia glumae</name>
    <name type="common">Pseudomonas glumae</name>
    <dbReference type="NCBI Taxonomy" id="337"/>
    <lineage>
        <taxon>Bacteria</taxon>
        <taxon>Pseudomonadati</taxon>
        <taxon>Pseudomonadota</taxon>
        <taxon>Betaproteobacteria</taxon>
        <taxon>Burkholderiales</taxon>
        <taxon>Burkholderiaceae</taxon>
        <taxon>Burkholderia</taxon>
    </lineage>
</organism>
<evidence type="ECO:0000313" key="5">
    <source>
        <dbReference type="Proteomes" id="UP000594892"/>
    </source>
</evidence>
<keyword evidence="1" id="KW-0175">Coiled coil</keyword>
<evidence type="ECO:0000256" key="1">
    <source>
        <dbReference type="SAM" id="Coils"/>
    </source>
</evidence>
<dbReference type="RefSeq" id="WP_012733533.1">
    <property type="nucleotide sequence ID" value="NZ_CP021075.1"/>
</dbReference>